<keyword evidence="1" id="KW-0472">Membrane</keyword>
<organism evidence="2 3">
    <name type="scientific">Meganyctiphanes norvegica</name>
    <name type="common">Northern krill</name>
    <name type="synonym">Thysanopoda norvegica</name>
    <dbReference type="NCBI Taxonomy" id="48144"/>
    <lineage>
        <taxon>Eukaryota</taxon>
        <taxon>Metazoa</taxon>
        <taxon>Ecdysozoa</taxon>
        <taxon>Arthropoda</taxon>
        <taxon>Crustacea</taxon>
        <taxon>Multicrustacea</taxon>
        <taxon>Malacostraca</taxon>
        <taxon>Eumalacostraca</taxon>
        <taxon>Eucarida</taxon>
        <taxon>Euphausiacea</taxon>
        <taxon>Euphausiidae</taxon>
        <taxon>Meganyctiphanes</taxon>
    </lineage>
</organism>
<keyword evidence="3" id="KW-1185">Reference proteome</keyword>
<dbReference type="AlphaFoldDB" id="A0AAV2QN86"/>
<protein>
    <submittedName>
        <fullName evidence="2">Uncharacterized protein</fullName>
    </submittedName>
</protein>
<evidence type="ECO:0000256" key="1">
    <source>
        <dbReference type="SAM" id="Phobius"/>
    </source>
</evidence>
<comment type="caution">
    <text evidence="2">The sequence shown here is derived from an EMBL/GenBank/DDBJ whole genome shotgun (WGS) entry which is preliminary data.</text>
</comment>
<feature type="non-terminal residue" evidence="2">
    <location>
        <position position="170"/>
    </location>
</feature>
<evidence type="ECO:0000313" key="3">
    <source>
        <dbReference type="Proteomes" id="UP001497623"/>
    </source>
</evidence>
<sequence length="170" mass="18666">MSTLAQVCTTDEQSQIKLLKRHKENVSANLFSIMDVADTTLDNLPTSLPGIYPGTSQLPFIPEEIPLTTREPLTLRSTTIQAMGRPPADRLPTSETPSLWPSQTIYTVVDILDNAPEVRGVENMNYTGPNPPVGPSPQKPRLWSLIVLAITQIVIGCAILAIMEIKFRST</sequence>
<proteinExistence type="predicted"/>
<feature type="transmembrane region" description="Helical" evidence="1">
    <location>
        <begin position="142"/>
        <end position="163"/>
    </location>
</feature>
<reference evidence="2 3" key="1">
    <citation type="submission" date="2024-05" db="EMBL/GenBank/DDBJ databases">
        <authorList>
            <person name="Wallberg A."/>
        </authorList>
    </citation>
    <scope>NUCLEOTIDE SEQUENCE [LARGE SCALE GENOMIC DNA]</scope>
</reference>
<gene>
    <name evidence="2" type="ORF">MNOR_LOCUS14852</name>
</gene>
<keyword evidence="1" id="KW-1133">Transmembrane helix</keyword>
<name>A0AAV2QN86_MEGNR</name>
<accession>A0AAV2QN86</accession>
<keyword evidence="1" id="KW-0812">Transmembrane</keyword>
<dbReference type="Proteomes" id="UP001497623">
    <property type="component" value="Unassembled WGS sequence"/>
</dbReference>
<dbReference type="EMBL" id="CAXKWB010009077">
    <property type="protein sequence ID" value="CAL4093398.1"/>
    <property type="molecule type" value="Genomic_DNA"/>
</dbReference>
<evidence type="ECO:0000313" key="2">
    <source>
        <dbReference type="EMBL" id="CAL4093398.1"/>
    </source>
</evidence>